<protein>
    <submittedName>
        <fullName evidence="2">Uncharacterized protein</fullName>
    </submittedName>
</protein>
<organism evidence="2 3">
    <name type="scientific">Podarcis lilfordi</name>
    <name type="common">Lilford's wall lizard</name>
    <dbReference type="NCBI Taxonomy" id="74358"/>
    <lineage>
        <taxon>Eukaryota</taxon>
        <taxon>Metazoa</taxon>
        <taxon>Chordata</taxon>
        <taxon>Craniata</taxon>
        <taxon>Vertebrata</taxon>
        <taxon>Euteleostomi</taxon>
        <taxon>Lepidosauria</taxon>
        <taxon>Squamata</taxon>
        <taxon>Bifurcata</taxon>
        <taxon>Unidentata</taxon>
        <taxon>Episquamata</taxon>
        <taxon>Laterata</taxon>
        <taxon>Lacertibaenia</taxon>
        <taxon>Lacertidae</taxon>
        <taxon>Podarcis</taxon>
    </lineage>
</organism>
<evidence type="ECO:0000256" key="1">
    <source>
        <dbReference type="SAM" id="MobiDB-lite"/>
    </source>
</evidence>
<name>A0AA35LCP9_9SAUR</name>
<proteinExistence type="predicted"/>
<feature type="compositionally biased region" description="Basic and acidic residues" evidence="1">
    <location>
        <begin position="140"/>
        <end position="150"/>
    </location>
</feature>
<keyword evidence="3" id="KW-1185">Reference proteome</keyword>
<dbReference type="EMBL" id="OX395140">
    <property type="protein sequence ID" value="CAI5793729.1"/>
    <property type="molecule type" value="Genomic_DNA"/>
</dbReference>
<feature type="region of interest" description="Disordered" evidence="1">
    <location>
        <begin position="129"/>
        <end position="152"/>
    </location>
</feature>
<accession>A0AA35LCP9</accession>
<sequence length="364" mass="40963">MGSVSQFSTSPNLLPFSELLCTGGKERGSKKQHRANCSGVADLDDCPGSTSDFCPEGVACGCKDQIPFCKCPSYQNGWKNYWYMGVKCEELWSTLDLILVVVFPAVALSFAAAVTTQWVQYCKDKPEKQAKRSRTQARQLRPEPQHHSEYAPKLANRLRSTSYSQGRQDDIKFPRYPLQSYPHEQIQSPYTGGYSQMPHQPLRRAVPSQDDVFVGRSFQAGQLHSWESEVPDVDYEDINPFSAMPMQQFPRPGASVVPRPEHQKYGHQPVNYLNGQRAGRPYGIGPRTWRTPNARPRKATAEAAGSSGLHSPPARARARQAKFVSIEDYGSRWWKSWVADTGVQNASHYDYAGFCGWNGWYCSH</sequence>
<feature type="region of interest" description="Disordered" evidence="1">
    <location>
        <begin position="281"/>
        <end position="317"/>
    </location>
</feature>
<evidence type="ECO:0000313" key="3">
    <source>
        <dbReference type="Proteomes" id="UP001178461"/>
    </source>
</evidence>
<evidence type="ECO:0000313" key="2">
    <source>
        <dbReference type="EMBL" id="CAI5793729.1"/>
    </source>
</evidence>
<dbReference type="Proteomes" id="UP001178461">
    <property type="component" value="Chromosome Z"/>
</dbReference>
<dbReference type="AlphaFoldDB" id="A0AA35LCP9"/>
<gene>
    <name evidence="2" type="ORF">PODLI_1B020137</name>
</gene>
<reference evidence="2" key="1">
    <citation type="submission" date="2022-12" db="EMBL/GenBank/DDBJ databases">
        <authorList>
            <person name="Alioto T."/>
            <person name="Alioto T."/>
            <person name="Gomez Garrido J."/>
        </authorList>
    </citation>
    <scope>NUCLEOTIDE SEQUENCE</scope>
</reference>